<evidence type="ECO:0000256" key="2">
    <source>
        <dbReference type="RuleBase" id="RU369002"/>
    </source>
</evidence>
<protein>
    <recommendedName>
        <fullName evidence="2">Nuclear transport factor 2</fullName>
        <shortName evidence="2">NTF-2</shortName>
    </recommendedName>
</protein>
<evidence type="ECO:0000313" key="4">
    <source>
        <dbReference type="EMBL" id="GAX24680.1"/>
    </source>
</evidence>
<keyword evidence="1 2" id="KW-0963">Cytoplasm</keyword>
<dbReference type="Proteomes" id="UP000198406">
    <property type="component" value="Unassembled WGS sequence"/>
</dbReference>
<gene>
    <name evidence="4" type="ORF">FisN_4Hu238</name>
</gene>
<dbReference type="FunFam" id="3.10.450.50:FF:000005">
    <property type="entry name" value="Nuclear transport factor 2"/>
    <property type="match status" value="1"/>
</dbReference>
<comment type="subcellular location">
    <subcellularLocation>
        <location evidence="2">Cytoplasm</location>
    </subcellularLocation>
    <subcellularLocation>
        <location evidence="2">Nucleus</location>
    </subcellularLocation>
</comment>
<sequence length="121" mass="13524">MSAEEVANAFVNHYYNTFDSNPDQLMGLFQPNSMMTFEGQQFQGPQSIVGKLRQIGQVKHDVKSTDVQPSNTESAILIFVTGSIRIGGDNPLHYCETFQLVSTSPGNFYVHNSIFRLNYGL</sequence>
<dbReference type="InParanoid" id="A0A1Z5KEC2"/>
<dbReference type="PROSITE" id="PS50177">
    <property type="entry name" value="NTF2_DOMAIN"/>
    <property type="match status" value="1"/>
</dbReference>
<dbReference type="GO" id="GO:0006606">
    <property type="term" value="P:protein import into nucleus"/>
    <property type="evidence" value="ECO:0007669"/>
    <property type="project" value="UniProtKB-ARBA"/>
</dbReference>
<dbReference type="AlphaFoldDB" id="A0A1Z5KEC2"/>
<dbReference type="GO" id="GO:0005737">
    <property type="term" value="C:cytoplasm"/>
    <property type="evidence" value="ECO:0007669"/>
    <property type="project" value="UniProtKB-SubCell"/>
</dbReference>
<reference evidence="4 5" key="1">
    <citation type="journal article" date="2015" name="Plant Cell">
        <title>Oil accumulation by the oleaginous diatom Fistulifera solaris as revealed by the genome and transcriptome.</title>
        <authorList>
            <person name="Tanaka T."/>
            <person name="Maeda Y."/>
            <person name="Veluchamy A."/>
            <person name="Tanaka M."/>
            <person name="Abida H."/>
            <person name="Marechal E."/>
            <person name="Bowler C."/>
            <person name="Muto M."/>
            <person name="Sunaga Y."/>
            <person name="Tanaka M."/>
            <person name="Yoshino T."/>
            <person name="Taniguchi T."/>
            <person name="Fukuda Y."/>
            <person name="Nemoto M."/>
            <person name="Matsumoto M."/>
            <person name="Wong P.S."/>
            <person name="Aburatani S."/>
            <person name="Fujibuchi W."/>
        </authorList>
    </citation>
    <scope>NUCLEOTIDE SEQUENCE [LARGE SCALE GENOMIC DNA]</scope>
    <source>
        <strain evidence="4 5">JPCC DA0580</strain>
    </source>
</reference>
<evidence type="ECO:0000313" key="5">
    <source>
        <dbReference type="Proteomes" id="UP000198406"/>
    </source>
</evidence>
<dbReference type="InterPro" id="IPR032710">
    <property type="entry name" value="NTF2-like_dom_sf"/>
</dbReference>
<keyword evidence="5" id="KW-1185">Reference proteome</keyword>
<dbReference type="GO" id="GO:0005635">
    <property type="term" value="C:nuclear envelope"/>
    <property type="evidence" value="ECO:0007669"/>
    <property type="project" value="UniProtKB-ARBA"/>
</dbReference>
<comment type="caution">
    <text evidence="4">The sequence shown here is derived from an EMBL/GenBank/DDBJ whole genome shotgun (WGS) entry which is preliminary data.</text>
</comment>
<comment type="function">
    <text evidence="2">Has a role in nuclear-cytoplasmic transport of proteins and mRNAs.</text>
</comment>
<dbReference type="PANTHER" id="PTHR12612">
    <property type="entry name" value="NUCLEAR TRANSPORT FACTOR 2"/>
    <property type="match status" value="1"/>
</dbReference>
<dbReference type="FunCoup" id="A0A1Z5KEC2">
    <property type="interactions" value="930"/>
</dbReference>
<dbReference type="InterPro" id="IPR045875">
    <property type="entry name" value="NTF2"/>
</dbReference>
<organism evidence="4 5">
    <name type="scientific">Fistulifera solaris</name>
    <name type="common">Oleaginous diatom</name>
    <dbReference type="NCBI Taxonomy" id="1519565"/>
    <lineage>
        <taxon>Eukaryota</taxon>
        <taxon>Sar</taxon>
        <taxon>Stramenopiles</taxon>
        <taxon>Ochrophyta</taxon>
        <taxon>Bacillariophyta</taxon>
        <taxon>Bacillariophyceae</taxon>
        <taxon>Bacillariophycidae</taxon>
        <taxon>Naviculales</taxon>
        <taxon>Naviculaceae</taxon>
        <taxon>Fistulifera</taxon>
    </lineage>
</organism>
<dbReference type="SUPFAM" id="SSF54427">
    <property type="entry name" value="NTF2-like"/>
    <property type="match status" value="1"/>
</dbReference>
<dbReference type="CDD" id="cd00780">
    <property type="entry name" value="NTF2"/>
    <property type="match status" value="1"/>
</dbReference>
<keyword evidence="2" id="KW-0653">Protein transport</keyword>
<accession>A0A1Z5KEC2</accession>
<feature type="domain" description="NTF2" evidence="3">
    <location>
        <begin position="6"/>
        <end position="117"/>
    </location>
</feature>
<dbReference type="EMBL" id="BDSP01000213">
    <property type="protein sequence ID" value="GAX24680.1"/>
    <property type="molecule type" value="Genomic_DNA"/>
</dbReference>
<keyword evidence="2" id="KW-0813">Transport</keyword>
<proteinExistence type="predicted"/>
<dbReference type="InterPro" id="IPR018222">
    <property type="entry name" value="Nuclear_transport_factor_2_euk"/>
</dbReference>
<evidence type="ECO:0000256" key="1">
    <source>
        <dbReference type="ARBA" id="ARBA00022490"/>
    </source>
</evidence>
<keyword evidence="2" id="KW-0539">Nucleus</keyword>
<dbReference type="GO" id="GO:0051028">
    <property type="term" value="P:mRNA transport"/>
    <property type="evidence" value="ECO:0007669"/>
    <property type="project" value="UniProtKB-UniRule"/>
</dbReference>
<name>A0A1Z5KEC2_FISSO</name>
<evidence type="ECO:0000259" key="3">
    <source>
        <dbReference type="PROSITE" id="PS50177"/>
    </source>
</evidence>
<dbReference type="OrthoDB" id="6507044at2759"/>
<dbReference type="InterPro" id="IPR002075">
    <property type="entry name" value="NTF2_dom"/>
</dbReference>
<dbReference type="Pfam" id="PF02136">
    <property type="entry name" value="NTF2"/>
    <property type="match status" value="1"/>
</dbReference>
<dbReference type="Gene3D" id="3.10.450.50">
    <property type="match status" value="1"/>
</dbReference>